<dbReference type="Proteomes" id="UP000031967">
    <property type="component" value="Unassembled WGS sequence"/>
</dbReference>
<sequence>MSSDFASEKLISVQEAAKKFGIADWAIRVLIRNGKIPSAKRTKIGLVFPEEELVRIRLEEEQNKAALVGYRSMDEACKELNLSLDQVSHLIRKGHFSDVKKLKSKWYISDESFAKFKADKLRAEKLLNTQEVAKRLRVSRSQVQQLISDGKIVPELKFLWNWMISEDELKRYEDSILDRTKYLTLEEVGNELSKSVDQIRVMIRNGTFDYVEYKRKYYVSLESLNDYKSLLEAKTFPERFEYYFNKFQIPTRLKQTLDLYRDFALLKLNAHKQSEERMKAILRKYLKVAEIIIRLFPREIQKITDKEMELLLKDDIFLPSDLNVLVTFISYCQANTECRVKKTYTLVKKKNR</sequence>
<accession>A0ABR5AF40</accession>
<dbReference type="RefSeq" id="WP_041049044.1">
    <property type="nucleotide sequence ID" value="NZ_JXAK01000033.1"/>
</dbReference>
<proteinExistence type="predicted"/>
<evidence type="ECO:0000313" key="3">
    <source>
        <dbReference type="Proteomes" id="UP000031967"/>
    </source>
</evidence>
<evidence type="ECO:0000259" key="1">
    <source>
        <dbReference type="Pfam" id="PF12728"/>
    </source>
</evidence>
<name>A0ABR5AF40_9BACL</name>
<reference evidence="2 3" key="1">
    <citation type="submission" date="2014-12" db="EMBL/GenBank/DDBJ databases">
        <title>Draft genome sequence of Paenibacillus kamchatkensis strain B-2647.</title>
        <authorList>
            <person name="Karlyshev A.V."/>
            <person name="Kudryashova E.B."/>
        </authorList>
    </citation>
    <scope>NUCLEOTIDE SEQUENCE [LARGE SCALE GENOMIC DNA]</scope>
    <source>
        <strain evidence="2 3">VKM B-2647</strain>
    </source>
</reference>
<protein>
    <recommendedName>
        <fullName evidence="1">Helix-turn-helix domain-containing protein</fullName>
    </recommendedName>
</protein>
<dbReference type="Pfam" id="PF12728">
    <property type="entry name" value="HTH_17"/>
    <property type="match status" value="1"/>
</dbReference>
<dbReference type="InterPro" id="IPR041657">
    <property type="entry name" value="HTH_17"/>
</dbReference>
<organism evidence="2 3">
    <name type="scientific">Gordoniibacillus kamchatkensis</name>
    <dbReference type="NCBI Taxonomy" id="1590651"/>
    <lineage>
        <taxon>Bacteria</taxon>
        <taxon>Bacillati</taxon>
        <taxon>Bacillota</taxon>
        <taxon>Bacilli</taxon>
        <taxon>Bacillales</taxon>
        <taxon>Paenibacillaceae</taxon>
        <taxon>Gordoniibacillus</taxon>
    </lineage>
</organism>
<keyword evidence="3" id="KW-1185">Reference proteome</keyword>
<comment type="caution">
    <text evidence="2">The sequence shown here is derived from an EMBL/GenBank/DDBJ whole genome shotgun (WGS) entry which is preliminary data.</text>
</comment>
<gene>
    <name evidence="2" type="ORF">SD70_18765</name>
</gene>
<dbReference type="EMBL" id="JXAK01000033">
    <property type="protein sequence ID" value="KIL39675.1"/>
    <property type="molecule type" value="Genomic_DNA"/>
</dbReference>
<feature type="domain" description="Helix-turn-helix" evidence="1">
    <location>
        <begin position="126"/>
        <end position="172"/>
    </location>
</feature>
<evidence type="ECO:0000313" key="2">
    <source>
        <dbReference type="EMBL" id="KIL39675.1"/>
    </source>
</evidence>